<dbReference type="GO" id="GO:0003677">
    <property type="term" value="F:DNA binding"/>
    <property type="evidence" value="ECO:0007669"/>
    <property type="project" value="UniProtKB-KW"/>
</dbReference>
<sequence length="184" mass="20292">MGNSKEWWSVSELLEKKLETLPKTDKGISKKADRENWGKRQRVGVKGKTFEYYVGDMPTSVQQALGFSVALPASPQYNHDDFVVTTPSGAEIGVELKAKRHNGNAGAGELLQAVQLIEQALAQIGKAPPPTQNDGLNNIERHLVRCFRTASEEGRVAILNIAETMAAMQEKKEESEPLENYQVA</sequence>
<dbReference type="InterPro" id="IPR036388">
    <property type="entry name" value="WH-like_DNA-bd_sf"/>
</dbReference>
<dbReference type="PROSITE" id="PS51702">
    <property type="entry name" value="HTH_MU"/>
    <property type="match status" value="1"/>
</dbReference>
<organism evidence="2 3">
    <name type="scientific">[Haemophilus] felis</name>
    <dbReference type="NCBI Taxonomy" id="123822"/>
    <lineage>
        <taxon>Bacteria</taxon>
        <taxon>Pseudomonadati</taxon>
        <taxon>Pseudomonadota</taxon>
        <taxon>Gammaproteobacteria</taxon>
        <taxon>Pasteurellales</taxon>
        <taxon>Pasteurellaceae</taxon>
    </lineage>
</organism>
<dbReference type="InterPro" id="IPR003314">
    <property type="entry name" value="Mu-type_HTH"/>
</dbReference>
<keyword evidence="2" id="KW-0238">DNA-binding</keyword>
<gene>
    <name evidence="2" type="ORF">B0188_09970</name>
</gene>
<proteinExistence type="predicted"/>
<evidence type="ECO:0000313" key="2">
    <source>
        <dbReference type="EMBL" id="OOS01109.1"/>
    </source>
</evidence>
<keyword evidence="3" id="KW-1185">Reference proteome</keyword>
<dbReference type="Proteomes" id="UP000190023">
    <property type="component" value="Unassembled WGS sequence"/>
</dbReference>
<comment type="caution">
    <text evidence="2">The sequence shown here is derived from an EMBL/GenBank/DDBJ whole genome shotgun (WGS) entry which is preliminary data.</text>
</comment>
<name>A0A1T0AVZ8_9PAST</name>
<dbReference type="Gene3D" id="1.10.10.10">
    <property type="entry name" value="Winged helix-like DNA-binding domain superfamily/Winged helix DNA-binding domain"/>
    <property type="match status" value="1"/>
</dbReference>
<dbReference type="InterPro" id="IPR009061">
    <property type="entry name" value="DNA-bd_dom_put_sf"/>
</dbReference>
<dbReference type="OrthoDB" id="5676324at2"/>
<evidence type="ECO:0000259" key="1">
    <source>
        <dbReference type="PROSITE" id="PS51702"/>
    </source>
</evidence>
<accession>A0A1T0AVZ8</accession>
<protein>
    <submittedName>
        <fullName evidence="2">DNA-binding protein</fullName>
    </submittedName>
</protein>
<feature type="domain" description="HTH Mu-type" evidence="1">
    <location>
        <begin position="6"/>
        <end position="73"/>
    </location>
</feature>
<evidence type="ECO:0000313" key="3">
    <source>
        <dbReference type="Proteomes" id="UP000190023"/>
    </source>
</evidence>
<dbReference type="SUPFAM" id="SSF46955">
    <property type="entry name" value="Putative DNA-binding domain"/>
    <property type="match status" value="1"/>
</dbReference>
<reference evidence="2 3" key="1">
    <citation type="submission" date="2017-02" db="EMBL/GenBank/DDBJ databases">
        <title>Draft genome sequence of Haemophilus felis CCUG 31170 type strain.</title>
        <authorList>
            <person name="Engstrom-Jakobsson H."/>
            <person name="Salva-Serra F."/>
            <person name="Thorell K."/>
            <person name="Gonzales-Siles L."/>
            <person name="Karlsson R."/>
            <person name="Boulund F."/>
            <person name="Engstrand L."/>
            <person name="Kristiansson E."/>
            <person name="Moore E."/>
        </authorList>
    </citation>
    <scope>NUCLEOTIDE SEQUENCE [LARGE SCALE GENOMIC DNA]</scope>
    <source>
        <strain evidence="2 3">CCUG 31170</strain>
    </source>
</reference>
<dbReference type="AlphaFoldDB" id="A0A1T0AVZ8"/>
<dbReference type="EMBL" id="MUYB01000049">
    <property type="protein sequence ID" value="OOS01109.1"/>
    <property type="molecule type" value="Genomic_DNA"/>
</dbReference>
<dbReference type="Pfam" id="PF02316">
    <property type="entry name" value="HTH_Tnp_Mu_1"/>
    <property type="match status" value="1"/>
</dbReference>